<sequence length="454" mass="51947">MRLLNAKDATLKEFIGSNIPKYAVISHRWGEKEISYQDFIEERKSLNDIESVSPDWGTNGWAKINAACRLARERDLEWVWLDTCCIDKRSSAELSEAINSMFDWYQRSESCYVFLPDVDYNAETVARADVFGEEGEGMARMRDPPTGLLPFDQDVFMKSVWFDRAWTLQELLAPNDVRFFSTSWKFLGNKNDLRPAIRQVTRIPDIFITSNDMIHKASVAERMKWASNRQATRLEDNAYSLLGLFGVNMPLLYGEGNRAFLRLQTEIIRISDDETIFGWSGKSYYHANGLLAPDLAAFSAVTDLRRQHLVPRQHYEVTNKGIRITLLLREHLLEQAFTKSAEVRVLMLLNCADYLPAYGPGEEGPSFGILVVLRRDMRGLHRDSKLRQMQPVLGDRISLRPIKSVKRTVETTNENGDTYWVVRGNDGSMGFCDLVSPAIEEDAINVPVYFSTGW</sequence>
<dbReference type="Proteomes" id="UP001271007">
    <property type="component" value="Unassembled WGS sequence"/>
</dbReference>
<protein>
    <recommendedName>
        <fullName evidence="1">Heterokaryon incompatibility domain-containing protein</fullName>
    </recommendedName>
</protein>
<organism evidence="2 3">
    <name type="scientific">Extremus antarcticus</name>
    <dbReference type="NCBI Taxonomy" id="702011"/>
    <lineage>
        <taxon>Eukaryota</taxon>
        <taxon>Fungi</taxon>
        <taxon>Dikarya</taxon>
        <taxon>Ascomycota</taxon>
        <taxon>Pezizomycotina</taxon>
        <taxon>Dothideomycetes</taxon>
        <taxon>Dothideomycetidae</taxon>
        <taxon>Mycosphaerellales</taxon>
        <taxon>Extremaceae</taxon>
        <taxon>Extremus</taxon>
    </lineage>
</organism>
<dbReference type="AlphaFoldDB" id="A0AAJ0DM63"/>
<accession>A0AAJ0DM63</accession>
<dbReference type="PANTHER" id="PTHR10622">
    <property type="entry name" value="HET DOMAIN-CONTAINING PROTEIN"/>
    <property type="match status" value="1"/>
</dbReference>
<proteinExistence type="predicted"/>
<evidence type="ECO:0000313" key="2">
    <source>
        <dbReference type="EMBL" id="KAK3053048.1"/>
    </source>
</evidence>
<evidence type="ECO:0000313" key="3">
    <source>
        <dbReference type="Proteomes" id="UP001271007"/>
    </source>
</evidence>
<dbReference type="EMBL" id="JAWDJX010000017">
    <property type="protein sequence ID" value="KAK3053048.1"/>
    <property type="molecule type" value="Genomic_DNA"/>
</dbReference>
<name>A0AAJ0DM63_9PEZI</name>
<dbReference type="InterPro" id="IPR010730">
    <property type="entry name" value="HET"/>
</dbReference>
<reference evidence="2" key="1">
    <citation type="submission" date="2023-04" db="EMBL/GenBank/DDBJ databases">
        <title>Black Yeasts Isolated from many extreme environments.</title>
        <authorList>
            <person name="Coleine C."/>
            <person name="Stajich J.E."/>
            <person name="Selbmann L."/>
        </authorList>
    </citation>
    <scope>NUCLEOTIDE SEQUENCE</scope>
    <source>
        <strain evidence="2">CCFEE 5312</strain>
    </source>
</reference>
<feature type="domain" description="Heterokaryon incompatibility" evidence="1">
    <location>
        <begin position="22"/>
        <end position="170"/>
    </location>
</feature>
<comment type="caution">
    <text evidence="2">The sequence shown here is derived from an EMBL/GenBank/DDBJ whole genome shotgun (WGS) entry which is preliminary data.</text>
</comment>
<gene>
    <name evidence="2" type="ORF">LTR09_005674</name>
</gene>
<dbReference type="Pfam" id="PF06985">
    <property type="entry name" value="HET"/>
    <property type="match status" value="1"/>
</dbReference>
<dbReference type="PANTHER" id="PTHR10622:SF10">
    <property type="entry name" value="HET DOMAIN-CONTAINING PROTEIN"/>
    <property type="match status" value="1"/>
</dbReference>
<evidence type="ECO:0000259" key="1">
    <source>
        <dbReference type="Pfam" id="PF06985"/>
    </source>
</evidence>
<keyword evidence="3" id="KW-1185">Reference proteome</keyword>